<dbReference type="InterPro" id="IPR001544">
    <property type="entry name" value="Aminotrans_IV"/>
</dbReference>
<evidence type="ECO:0000313" key="1">
    <source>
        <dbReference type="EMBL" id="OYN85305.1"/>
    </source>
</evidence>
<dbReference type="RefSeq" id="WP_094451410.1">
    <property type="nucleotide sequence ID" value="NZ_NMVI01000025.1"/>
</dbReference>
<comment type="caution">
    <text evidence="1">The sequence shown here is derived from an EMBL/GenBank/DDBJ whole genome shotgun (WGS) entry which is preliminary data.</text>
</comment>
<dbReference type="Pfam" id="PF01063">
    <property type="entry name" value="Aminotran_4"/>
    <property type="match status" value="1"/>
</dbReference>
<sequence>MTSQPPADPATYRWRRGGFLAAELVDDPVLVADSWLVVDGSVLAMERHRRRFLAGVAEVVGDVSAAEAALTVAAGLVPHLGRWSPRLDLTAAGLQLRVRPAPAAHHSTIVLTAEDDPRTFPLRKGPDLVALGQLQRNVIDQLGAGAEAIVTDRQGRVAEGAFSALLWWRGDALCAPQATRLPSVTAAVITDLARHDGVELRTLQARPDELAGAEVWLVNALRGIRPVRAWLDGPEVAVPTRATAWQARLESLRRPWVLSDEARPRAQ</sequence>
<proteinExistence type="predicted"/>
<dbReference type="Proteomes" id="UP000216533">
    <property type="component" value="Unassembled WGS sequence"/>
</dbReference>
<evidence type="ECO:0000313" key="2">
    <source>
        <dbReference type="Proteomes" id="UP000216533"/>
    </source>
</evidence>
<protein>
    <recommendedName>
        <fullName evidence="3">Branched-chain-amino-acid aminotransferase</fullName>
    </recommendedName>
</protein>
<dbReference type="Gene3D" id="3.20.10.10">
    <property type="entry name" value="D-amino Acid Aminotransferase, subunit A, domain 2"/>
    <property type="match status" value="1"/>
</dbReference>
<evidence type="ECO:0008006" key="3">
    <source>
        <dbReference type="Google" id="ProtNLM"/>
    </source>
</evidence>
<gene>
    <name evidence="1" type="ORF">CGZ92_10915</name>
</gene>
<dbReference type="SUPFAM" id="SSF56752">
    <property type="entry name" value="D-aminoacid aminotransferase-like PLP-dependent enzymes"/>
    <property type="match status" value="1"/>
</dbReference>
<dbReference type="InterPro" id="IPR036038">
    <property type="entry name" value="Aminotransferase-like"/>
</dbReference>
<dbReference type="AlphaFoldDB" id="A0A255E730"/>
<name>A0A255E730_9ACTN</name>
<organism evidence="1 2">
    <name type="scientific">Parenemella sanctibonifatiensis</name>
    <dbReference type="NCBI Taxonomy" id="2016505"/>
    <lineage>
        <taxon>Bacteria</taxon>
        <taxon>Bacillati</taxon>
        <taxon>Actinomycetota</taxon>
        <taxon>Actinomycetes</taxon>
        <taxon>Propionibacteriales</taxon>
        <taxon>Propionibacteriaceae</taxon>
        <taxon>Parenemella</taxon>
    </lineage>
</organism>
<reference evidence="1 2" key="1">
    <citation type="submission" date="2017-07" db="EMBL/GenBank/DDBJ databases">
        <title>Draft whole genome sequences of clinical Proprionibacteriaceae strains.</title>
        <authorList>
            <person name="Bernier A.-M."/>
            <person name="Bernard K."/>
            <person name="Domingo M.-C."/>
        </authorList>
    </citation>
    <scope>NUCLEOTIDE SEQUENCE [LARGE SCALE GENOMIC DNA]</scope>
    <source>
        <strain evidence="1 2">NML 160184</strain>
    </source>
</reference>
<dbReference type="EMBL" id="NMVI01000025">
    <property type="protein sequence ID" value="OYN85305.1"/>
    <property type="molecule type" value="Genomic_DNA"/>
</dbReference>
<accession>A0A255E730</accession>
<dbReference type="GO" id="GO:0003824">
    <property type="term" value="F:catalytic activity"/>
    <property type="evidence" value="ECO:0007669"/>
    <property type="project" value="InterPro"/>
</dbReference>
<dbReference type="InterPro" id="IPR043132">
    <property type="entry name" value="BCAT-like_C"/>
</dbReference>